<dbReference type="Gene3D" id="3.90.1720.30">
    <property type="entry name" value="PPPDE domains"/>
    <property type="match status" value="1"/>
</dbReference>
<evidence type="ECO:0000256" key="2">
    <source>
        <dbReference type="ARBA" id="ARBA00022670"/>
    </source>
</evidence>
<dbReference type="PANTHER" id="PTHR12378">
    <property type="entry name" value="DESUMOYLATING ISOPEPTIDASE"/>
    <property type="match status" value="1"/>
</dbReference>
<evidence type="ECO:0000313" key="6">
    <source>
        <dbReference type="Proteomes" id="UP000812966"/>
    </source>
</evidence>
<dbReference type="GO" id="GO:0008233">
    <property type="term" value="F:peptidase activity"/>
    <property type="evidence" value="ECO:0007669"/>
    <property type="project" value="UniProtKB-KW"/>
</dbReference>
<protein>
    <recommendedName>
        <fullName evidence="4">PPPDE domain-containing protein</fullName>
    </recommendedName>
</protein>
<evidence type="ECO:0000313" key="5">
    <source>
        <dbReference type="EMBL" id="KAG7563020.1"/>
    </source>
</evidence>
<name>A0A8K0JR86_9TREE</name>
<gene>
    <name evidence="5" type="ORF">FFLO_01578</name>
</gene>
<dbReference type="SMART" id="SM01179">
    <property type="entry name" value="DUF862"/>
    <property type="match status" value="1"/>
</dbReference>
<dbReference type="GO" id="GO:0006508">
    <property type="term" value="P:proteolysis"/>
    <property type="evidence" value="ECO:0007669"/>
    <property type="project" value="UniProtKB-KW"/>
</dbReference>
<dbReference type="PANTHER" id="PTHR12378:SF7">
    <property type="entry name" value="DESUMOYLATING ISOPEPTIDASE 1"/>
    <property type="match status" value="1"/>
</dbReference>
<dbReference type="PROSITE" id="PS51858">
    <property type="entry name" value="PPPDE"/>
    <property type="match status" value="1"/>
</dbReference>
<accession>A0A8K0JR86</accession>
<dbReference type="Proteomes" id="UP000812966">
    <property type="component" value="Unassembled WGS sequence"/>
</dbReference>
<dbReference type="GO" id="GO:0070646">
    <property type="term" value="P:protein modification by small protein removal"/>
    <property type="evidence" value="ECO:0007669"/>
    <property type="project" value="TreeGrafter"/>
</dbReference>
<evidence type="ECO:0000256" key="3">
    <source>
        <dbReference type="ARBA" id="ARBA00022801"/>
    </source>
</evidence>
<dbReference type="InterPro" id="IPR042266">
    <property type="entry name" value="PPPDE_sf"/>
</dbReference>
<keyword evidence="2" id="KW-0645">Protease</keyword>
<sequence length="338" mass="35648">MTDAEVKLYVYDLSNGLARALSLPLTGRQIDGIWHTSVVVWDREIFYGAGVMETAPGRSHHGQPLHVIPCGRTQIPLDVFDDYLSDLKQRYTAGNYHLLEFNCNSFTQDVVGFLTGTEIPAWISSLPADFLSTPFGQQMKPQIDAMYTGRSGGAAVVGSPSGQGGAGSQGNAMGMGLGGLLAGIAGKAAGPSPPSSGSTPQSDLIQSTASSLMIITNPTSFDASLASHPNSIALFRSSSSASAEPSVVEKKFEEMAKDEAAENKVDLEYLVVDVGVGRGEEVAAKCGVESNELERGPVVVLFKQGVKSDVLTDLDPDELEAAIVWHIAQVQEGRTGSS</sequence>
<comment type="similarity">
    <text evidence="1">Belongs to the DeSI family.</text>
</comment>
<proteinExistence type="inferred from homology"/>
<dbReference type="OrthoDB" id="21221at2759"/>
<evidence type="ECO:0000256" key="1">
    <source>
        <dbReference type="ARBA" id="ARBA00008140"/>
    </source>
</evidence>
<comment type="caution">
    <text evidence="5">The sequence shown here is derived from an EMBL/GenBank/DDBJ whole genome shotgun (WGS) entry which is preliminary data.</text>
</comment>
<dbReference type="InterPro" id="IPR008580">
    <property type="entry name" value="PPPDE_dom"/>
</dbReference>
<dbReference type="Pfam" id="PF05903">
    <property type="entry name" value="Peptidase_C97"/>
    <property type="match status" value="1"/>
</dbReference>
<evidence type="ECO:0000259" key="4">
    <source>
        <dbReference type="PROSITE" id="PS51858"/>
    </source>
</evidence>
<keyword evidence="3" id="KW-0378">Hydrolase</keyword>
<keyword evidence="6" id="KW-1185">Reference proteome</keyword>
<dbReference type="EMBL" id="JABELV010000022">
    <property type="protein sequence ID" value="KAG7563020.1"/>
    <property type="molecule type" value="Genomic_DNA"/>
</dbReference>
<organism evidence="5 6">
    <name type="scientific">Filobasidium floriforme</name>
    <dbReference type="NCBI Taxonomy" id="5210"/>
    <lineage>
        <taxon>Eukaryota</taxon>
        <taxon>Fungi</taxon>
        <taxon>Dikarya</taxon>
        <taxon>Basidiomycota</taxon>
        <taxon>Agaricomycotina</taxon>
        <taxon>Tremellomycetes</taxon>
        <taxon>Filobasidiales</taxon>
        <taxon>Filobasidiaceae</taxon>
        <taxon>Filobasidium</taxon>
    </lineage>
</organism>
<dbReference type="AlphaFoldDB" id="A0A8K0JR86"/>
<feature type="domain" description="PPPDE" evidence="4">
    <location>
        <begin position="4"/>
        <end position="144"/>
    </location>
</feature>
<reference evidence="5" key="1">
    <citation type="submission" date="2020-04" db="EMBL/GenBank/DDBJ databases">
        <title>Analysis of mating type loci in Filobasidium floriforme.</title>
        <authorList>
            <person name="Nowrousian M."/>
        </authorList>
    </citation>
    <scope>NUCLEOTIDE SEQUENCE</scope>
    <source>
        <strain evidence="5">CBS 6242</strain>
    </source>
</reference>